<dbReference type="InterPro" id="IPR050557">
    <property type="entry name" value="RTX_toxin/Mannuronan_C5-epim"/>
</dbReference>
<dbReference type="AlphaFoldDB" id="A0A1G9JQ38"/>
<proteinExistence type="predicted"/>
<evidence type="ECO:0000313" key="4">
    <source>
        <dbReference type="Proteomes" id="UP000199555"/>
    </source>
</evidence>
<organism evidence="3 4">
    <name type="scientific">Paracoccus chinensis</name>
    <dbReference type="NCBI Taxonomy" id="525640"/>
    <lineage>
        <taxon>Bacteria</taxon>
        <taxon>Pseudomonadati</taxon>
        <taxon>Pseudomonadota</taxon>
        <taxon>Alphaproteobacteria</taxon>
        <taxon>Rhodobacterales</taxon>
        <taxon>Paracoccaceae</taxon>
        <taxon>Paracoccus</taxon>
    </lineage>
</organism>
<dbReference type="RefSeq" id="WP_090756152.1">
    <property type="nucleotide sequence ID" value="NZ_FNGE01000010.1"/>
</dbReference>
<name>A0A1G9JQ38_9RHOB</name>
<dbReference type="EMBL" id="FNGE01000010">
    <property type="protein sequence ID" value="SDL39670.1"/>
    <property type="molecule type" value="Genomic_DNA"/>
</dbReference>
<sequence>MVNYVSFQGDTLDLTPWVGEHVALLTPPDMSLDPAVVSDMLTALDRAWEFYRSITGREPVPWEPTTHEGRSTIAVVDSTCGAGCGYLGFTGIEILRPFFENAYAQLRGEGRHDQILFYELGRNFWFYGDELGAMDAFVTGFAVVNRYLSMNAAGLEGAGADFESGRHAILHDMAQLYLSDPDKTALEALSTAPPDNPLGLGASDVAAALFYRIHEDFGPDAYSRFWTEIGDRPAALSPQDAIDNFLAAARSATDVDYGALFKEGWALSVGDAGDDVISLCSGPDRTAAFGFDGNDLVQGSRKGDHVFGGDGSDTLFGRGGKDVLVGSAGDDGLFGGKDQDHLYGGPGDDCLLGGRGSDQLNGGEGADTFVFGCGQKKDVDTIIDFTEEDRLVLTGGVKVDRVSPTDLDGDGSLDTVLHLRNAGAVHLLGFSGWNDELLLA</sequence>
<dbReference type="PRINTS" id="PR00313">
    <property type="entry name" value="CABNDNGRPT"/>
</dbReference>
<dbReference type="OrthoDB" id="7749175at2"/>
<dbReference type="STRING" id="525640.SAMN04487971_1109"/>
<comment type="subcellular location">
    <subcellularLocation>
        <location evidence="1">Secreted</location>
    </subcellularLocation>
</comment>
<dbReference type="PANTHER" id="PTHR38340:SF1">
    <property type="entry name" value="S-LAYER PROTEIN"/>
    <property type="match status" value="1"/>
</dbReference>
<keyword evidence="4" id="KW-1185">Reference proteome</keyword>
<reference evidence="4" key="1">
    <citation type="submission" date="2016-10" db="EMBL/GenBank/DDBJ databases">
        <authorList>
            <person name="Varghese N."/>
            <person name="Submissions S."/>
        </authorList>
    </citation>
    <scope>NUCLEOTIDE SEQUENCE [LARGE SCALE GENOMIC DNA]</scope>
    <source>
        <strain evidence="4">CGMCC 1.7655</strain>
    </source>
</reference>
<evidence type="ECO:0000313" key="3">
    <source>
        <dbReference type="EMBL" id="SDL39670.1"/>
    </source>
</evidence>
<dbReference type="PANTHER" id="PTHR38340">
    <property type="entry name" value="S-LAYER PROTEIN"/>
    <property type="match status" value="1"/>
</dbReference>
<keyword evidence="2" id="KW-0964">Secreted</keyword>
<protein>
    <submittedName>
        <fullName evidence="3">Hemolysin-type calcium-binding repeat-containing protein</fullName>
    </submittedName>
</protein>
<dbReference type="InterPro" id="IPR018511">
    <property type="entry name" value="Hemolysin-typ_Ca-bd_CS"/>
</dbReference>
<dbReference type="Pfam" id="PF00353">
    <property type="entry name" value="HemolysinCabind"/>
    <property type="match status" value="2"/>
</dbReference>
<gene>
    <name evidence="3" type="ORF">SAMN04487971_1109</name>
</gene>
<dbReference type="InterPro" id="IPR001343">
    <property type="entry name" value="Hemolysn_Ca-bd"/>
</dbReference>
<dbReference type="SUPFAM" id="SSF51120">
    <property type="entry name" value="beta-Roll"/>
    <property type="match status" value="1"/>
</dbReference>
<dbReference type="Gene3D" id="2.150.10.10">
    <property type="entry name" value="Serralysin-like metalloprotease, C-terminal"/>
    <property type="match status" value="2"/>
</dbReference>
<accession>A0A1G9JQ38</accession>
<dbReference type="GO" id="GO:0005509">
    <property type="term" value="F:calcium ion binding"/>
    <property type="evidence" value="ECO:0007669"/>
    <property type="project" value="InterPro"/>
</dbReference>
<evidence type="ECO:0000256" key="1">
    <source>
        <dbReference type="ARBA" id="ARBA00004613"/>
    </source>
</evidence>
<dbReference type="GO" id="GO:0005576">
    <property type="term" value="C:extracellular region"/>
    <property type="evidence" value="ECO:0007669"/>
    <property type="project" value="UniProtKB-SubCell"/>
</dbReference>
<dbReference type="PROSITE" id="PS00330">
    <property type="entry name" value="HEMOLYSIN_CALCIUM"/>
    <property type="match status" value="2"/>
</dbReference>
<evidence type="ECO:0000256" key="2">
    <source>
        <dbReference type="ARBA" id="ARBA00022525"/>
    </source>
</evidence>
<dbReference type="InterPro" id="IPR011049">
    <property type="entry name" value="Serralysin-like_metalloprot_C"/>
</dbReference>
<dbReference type="Proteomes" id="UP000199555">
    <property type="component" value="Unassembled WGS sequence"/>
</dbReference>